<evidence type="ECO:0000313" key="3">
    <source>
        <dbReference type="Proteomes" id="UP000472267"/>
    </source>
</evidence>
<accession>A0A672F307</accession>
<reference evidence="2" key="3">
    <citation type="submission" date="2025-09" db="UniProtKB">
        <authorList>
            <consortium name="Ensembl"/>
        </authorList>
    </citation>
    <scope>IDENTIFICATION</scope>
</reference>
<reference evidence="2" key="1">
    <citation type="submission" date="2019-06" db="EMBL/GenBank/DDBJ databases">
        <authorList>
            <consortium name="Wellcome Sanger Institute Data Sharing"/>
        </authorList>
    </citation>
    <scope>NUCLEOTIDE SEQUENCE [LARGE SCALE GENOMIC DNA]</scope>
</reference>
<dbReference type="Ensembl" id="ENSSFAT00005001007.1">
    <property type="protein sequence ID" value="ENSSFAP00005000971.1"/>
    <property type="gene ID" value="ENSSFAG00005000664.1"/>
</dbReference>
<dbReference type="OMA" id="SRRMMNQ"/>
<dbReference type="AlphaFoldDB" id="A0A672F307"/>
<sequence>MRGFQAALALLVLALLALTVPSSSNGESRAFWRQREQYLSGTALNQLYNSPVYQAERMRRPLVGLPFIVGLFSHSGVRVTLADNSQLLIHKGDGYGISSQTVVTPAGEMSSQWSVMESKNFAGMKTVGDFVSAGGSDYNLLLDNCHNGADRMMDLWKPISAT</sequence>
<dbReference type="Proteomes" id="UP000472267">
    <property type="component" value="Chromosome 11"/>
</dbReference>
<dbReference type="InParanoid" id="A0A672F307"/>
<keyword evidence="3" id="KW-1185">Reference proteome</keyword>
<keyword evidence="1" id="KW-0732">Signal</keyword>
<name>A0A672F307_SALFA</name>
<protein>
    <submittedName>
        <fullName evidence="2">Uncharacterized protein</fullName>
    </submittedName>
</protein>
<organism evidence="2 3">
    <name type="scientific">Salarias fasciatus</name>
    <name type="common">Jewelled blenny</name>
    <name type="synonym">Blennius fasciatus</name>
    <dbReference type="NCBI Taxonomy" id="181472"/>
    <lineage>
        <taxon>Eukaryota</taxon>
        <taxon>Metazoa</taxon>
        <taxon>Chordata</taxon>
        <taxon>Craniata</taxon>
        <taxon>Vertebrata</taxon>
        <taxon>Euteleostomi</taxon>
        <taxon>Actinopterygii</taxon>
        <taxon>Neopterygii</taxon>
        <taxon>Teleostei</taxon>
        <taxon>Neoteleostei</taxon>
        <taxon>Acanthomorphata</taxon>
        <taxon>Ovalentaria</taxon>
        <taxon>Blenniimorphae</taxon>
        <taxon>Blenniiformes</taxon>
        <taxon>Blennioidei</taxon>
        <taxon>Blenniidae</taxon>
        <taxon>Salariinae</taxon>
        <taxon>Salarias</taxon>
    </lineage>
</organism>
<feature type="chain" id="PRO_5025431655" evidence="1">
    <location>
        <begin position="25"/>
        <end position="162"/>
    </location>
</feature>
<evidence type="ECO:0000313" key="2">
    <source>
        <dbReference type="Ensembl" id="ENSSFAP00005000971.1"/>
    </source>
</evidence>
<evidence type="ECO:0000256" key="1">
    <source>
        <dbReference type="SAM" id="SignalP"/>
    </source>
</evidence>
<reference evidence="2" key="2">
    <citation type="submission" date="2025-08" db="UniProtKB">
        <authorList>
            <consortium name="Ensembl"/>
        </authorList>
    </citation>
    <scope>IDENTIFICATION</scope>
</reference>
<proteinExistence type="predicted"/>
<feature type="signal peptide" evidence="1">
    <location>
        <begin position="1"/>
        <end position="24"/>
    </location>
</feature>